<keyword evidence="5" id="KW-0408">Iron</keyword>
<dbReference type="AlphaFoldDB" id="A0A366I894"/>
<name>A0A366I894_9FIRM</name>
<gene>
    <name evidence="9" type="ORF">DES36_10780</name>
</gene>
<evidence type="ECO:0000256" key="4">
    <source>
        <dbReference type="ARBA" id="ARBA00022723"/>
    </source>
</evidence>
<organism evidence="9 10">
    <name type="scientific">Alkalibaculum bacchi</name>
    <dbReference type="NCBI Taxonomy" id="645887"/>
    <lineage>
        <taxon>Bacteria</taxon>
        <taxon>Bacillati</taxon>
        <taxon>Bacillota</taxon>
        <taxon>Clostridia</taxon>
        <taxon>Eubacteriales</taxon>
        <taxon>Eubacteriaceae</taxon>
        <taxon>Alkalibaculum</taxon>
    </lineage>
</organism>
<dbReference type="OrthoDB" id="9805809at2"/>
<dbReference type="InterPro" id="IPR058240">
    <property type="entry name" value="rSAM_sf"/>
</dbReference>
<keyword evidence="2" id="KW-0004">4Fe-4S</keyword>
<evidence type="ECO:0000256" key="5">
    <source>
        <dbReference type="ARBA" id="ARBA00023004"/>
    </source>
</evidence>
<protein>
    <submittedName>
        <fullName evidence="9">MoaA/NifB/PqqE/SkfB family radical SAM enzyme</fullName>
    </submittedName>
</protein>
<dbReference type="RefSeq" id="WP_113920462.1">
    <property type="nucleotide sequence ID" value="NZ_QNRX01000007.1"/>
</dbReference>
<dbReference type="SFLD" id="SFLDG01387">
    <property type="entry name" value="BtrN-like_SPASM_domain_contain"/>
    <property type="match status" value="1"/>
</dbReference>
<keyword evidence="4" id="KW-0479">Metal-binding</keyword>
<evidence type="ECO:0000256" key="6">
    <source>
        <dbReference type="ARBA" id="ARBA00023014"/>
    </source>
</evidence>
<reference evidence="9 10" key="1">
    <citation type="submission" date="2018-06" db="EMBL/GenBank/DDBJ databases">
        <title>Genomic Encyclopedia of Type Strains, Phase IV (KMG-IV): sequencing the most valuable type-strain genomes for metagenomic binning, comparative biology and taxonomic classification.</title>
        <authorList>
            <person name="Goeker M."/>
        </authorList>
    </citation>
    <scope>NUCLEOTIDE SEQUENCE [LARGE SCALE GENOMIC DNA]</scope>
    <source>
        <strain evidence="9 10">DSM 22112</strain>
    </source>
</reference>
<dbReference type="EMBL" id="QNRX01000007">
    <property type="protein sequence ID" value="RBP65341.1"/>
    <property type="molecule type" value="Genomic_DNA"/>
</dbReference>
<comment type="cofactor">
    <cofactor evidence="1">
        <name>[4Fe-4S] cluster</name>
        <dbReference type="ChEBI" id="CHEBI:49883"/>
    </cofactor>
</comment>
<keyword evidence="10" id="KW-1185">Reference proteome</keyword>
<dbReference type="Pfam" id="PF13186">
    <property type="entry name" value="SPASM"/>
    <property type="match status" value="1"/>
</dbReference>
<dbReference type="InterPro" id="IPR013785">
    <property type="entry name" value="Aldolase_TIM"/>
</dbReference>
<proteinExistence type="predicted"/>
<accession>A0A366I894</accession>
<dbReference type="Proteomes" id="UP000253490">
    <property type="component" value="Unassembled WGS sequence"/>
</dbReference>
<keyword evidence="6" id="KW-0411">Iron-sulfur</keyword>
<dbReference type="SUPFAM" id="SSF102114">
    <property type="entry name" value="Radical SAM enzymes"/>
    <property type="match status" value="1"/>
</dbReference>
<feature type="domain" description="Radical SAM core" evidence="7">
    <location>
        <begin position="14"/>
        <end position="177"/>
    </location>
</feature>
<evidence type="ECO:0000259" key="8">
    <source>
        <dbReference type="Pfam" id="PF13186"/>
    </source>
</evidence>
<dbReference type="InterPro" id="IPR007197">
    <property type="entry name" value="rSAM"/>
</dbReference>
<dbReference type="Pfam" id="PF04055">
    <property type="entry name" value="Radical_SAM"/>
    <property type="match status" value="1"/>
</dbReference>
<evidence type="ECO:0000256" key="1">
    <source>
        <dbReference type="ARBA" id="ARBA00001966"/>
    </source>
</evidence>
<keyword evidence="3" id="KW-0949">S-adenosyl-L-methionine</keyword>
<dbReference type="SFLD" id="SFLDG01067">
    <property type="entry name" value="SPASM/twitch_domain_containing"/>
    <property type="match status" value="1"/>
</dbReference>
<dbReference type="CDD" id="cd01335">
    <property type="entry name" value="Radical_SAM"/>
    <property type="match status" value="1"/>
</dbReference>
<evidence type="ECO:0000259" key="7">
    <source>
        <dbReference type="Pfam" id="PF04055"/>
    </source>
</evidence>
<dbReference type="SFLD" id="SFLDS00029">
    <property type="entry name" value="Radical_SAM"/>
    <property type="match status" value="1"/>
</dbReference>
<evidence type="ECO:0000256" key="2">
    <source>
        <dbReference type="ARBA" id="ARBA00022485"/>
    </source>
</evidence>
<dbReference type="GO" id="GO:0046872">
    <property type="term" value="F:metal ion binding"/>
    <property type="evidence" value="ECO:0007669"/>
    <property type="project" value="UniProtKB-KW"/>
</dbReference>
<dbReference type="PANTHER" id="PTHR43787:SF10">
    <property type="entry name" value="COFACTOR MODIFYING PROTEIN"/>
    <property type="match status" value="1"/>
</dbReference>
<dbReference type="InterPro" id="IPR023885">
    <property type="entry name" value="4Fe4S-binding_SPASM_dom"/>
</dbReference>
<dbReference type="GO" id="GO:0051539">
    <property type="term" value="F:4 iron, 4 sulfur cluster binding"/>
    <property type="evidence" value="ECO:0007669"/>
    <property type="project" value="UniProtKB-KW"/>
</dbReference>
<dbReference type="GO" id="GO:0003824">
    <property type="term" value="F:catalytic activity"/>
    <property type="evidence" value="ECO:0007669"/>
    <property type="project" value="InterPro"/>
</dbReference>
<feature type="domain" description="4Fe4S-binding SPASM" evidence="8">
    <location>
        <begin position="217"/>
        <end position="283"/>
    </location>
</feature>
<comment type="caution">
    <text evidence="9">The sequence shown here is derived from an EMBL/GenBank/DDBJ whole genome shotgun (WGS) entry which is preliminary data.</text>
</comment>
<sequence length="304" mass="35903">MSKIEYKIPKEIYIETTNHCNAHCPMCPNDQMKRERGIMDWTLFVKIVRDCKELDLENTTIYLHKEGEPLIDSKIFNRVRYIKKELPNLKEVVLNTNAMLLNEENTIQLLHSGLDKVFFSVDGAREESYQKLRLGLDYKTVIDNLIRFFELKRQYHSNIHTVMQMLVYHENINEVHDYKKQWEDFADEIFIKKMHNYLDAGMSDMTQVKSDKQIDVCQEPFENMIIYWNGDVGICCWDYDSFANVGNVRDKSIVEVFNNSSYEIIRTKLSNYKANKLEPCSRCLRIFGQDKIAGYSSVDENIVR</sequence>
<evidence type="ECO:0000313" key="9">
    <source>
        <dbReference type="EMBL" id="RBP65341.1"/>
    </source>
</evidence>
<dbReference type="CDD" id="cd21109">
    <property type="entry name" value="SPASM"/>
    <property type="match status" value="1"/>
</dbReference>
<evidence type="ECO:0000313" key="10">
    <source>
        <dbReference type="Proteomes" id="UP000253490"/>
    </source>
</evidence>
<dbReference type="Gene3D" id="3.20.20.70">
    <property type="entry name" value="Aldolase class I"/>
    <property type="match status" value="1"/>
</dbReference>
<dbReference type="InterPro" id="IPR034391">
    <property type="entry name" value="AdoMet-like_SPASM_containing"/>
</dbReference>
<dbReference type="PANTHER" id="PTHR43787">
    <property type="entry name" value="FEMO COFACTOR BIOSYNTHESIS PROTEIN NIFB-RELATED"/>
    <property type="match status" value="1"/>
</dbReference>
<evidence type="ECO:0000256" key="3">
    <source>
        <dbReference type="ARBA" id="ARBA00022691"/>
    </source>
</evidence>